<keyword evidence="2" id="KW-0812">Transmembrane</keyword>
<dbReference type="Pfam" id="PF13692">
    <property type="entry name" value="Glyco_trans_1_4"/>
    <property type="match status" value="1"/>
</dbReference>
<dbReference type="SUPFAM" id="SSF53756">
    <property type="entry name" value="UDP-Glycosyltransferase/glycogen phosphorylase"/>
    <property type="match status" value="1"/>
</dbReference>
<evidence type="ECO:0000313" key="3">
    <source>
        <dbReference type="EMBL" id="KPI45391.1"/>
    </source>
</evidence>
<protein>
    <recommendedName>
        <fullName evidence="5">Glycosyl transferase family 1 domain-containing protein</fullName>
    </recommendedName>
</protein>
<evidence type="ECO:0008006" key="5">
    <source>
        <dbReference type="Google" id="ProtNLM"/>
    </source>
</evidence>
<dbReference type="VEuPathDB" id="FungiDB:AB675_356"/>
<evidence type="ECO:0000256" key="1">
    <source>
        <dbReference type="SAM" id="MobiDB-lite"/>
    </source>
</evidence>
<feature type="compositionally biased region" description="Polar residues" evidence="1">
    <location>
        <begin position="2750"/>
        <end position="2764"/>
    </location>
</feature>
<feature type="transmembrane region" description="Helical" evidence="2">
    <location>
        <begin position="882"/>
        <end position="906"/>
    </location>
</feature>
<dbReference type="Proteomes" id="UP000038010">
    <property type="component" value="Unassembled WGS sequence"/>
</dbReference>
<feature type="compositionally biased region" description="Low complexity" evidence="1">
    <location>
        <begin position="2997"/>
        <end position="3008"/>
    </location>
</feature>
<feature type="transmembrane region" description="Helical" evidence="2">
    <location>
        <begin position="1310"/>
        <end position="1330"/>
    </location>
</feature>
<organism evidence="3 4">
    <name type="scientific">Cyphellophora attinorum</name>
    <dbReference type="NCBI Taxonomy" id="1664694"/>
    <lineage>
        <taxon>Eukaryota</taxon>
        <taxon>Fungi</taxon>
        <taxon>Dikarya</taxon>
        <taxon>Ascomycota</taxon>
        <taxon>Pezizomycotina</taxon>
        <taxon>Eurotiomycetes</taxon>
        <taxon>Chaetothyriomycetidae</taxon>
        <taxon>Chaetothyriales</taxon>
        <taxon>Cyphellophoraceae</taxon>
        <taxon>Cyphellophora</taxon>
    </lineage>
</organism>
<gene>
    <name evidence="3" type="ORF">AB675_356</name>
</gene>
<keyword evidence="4" id="KW-1185">Reference proteome</keyword>
<dbReference type="STRING" id="1664694.A0A0N0NRR1"/>
<feature type="region of interest" description="Disordered" evidence="1">
    <location>
        <begin position="2746"/>
        <end position="2795"/>
    </location>
</feature>
<dbReference type="RefSeq" id="XP_018005354.1">
    <property type="nucleotide sequence ID" value="XM_018143631.1"/>
</dbReference>
<dbReference type="PANTHER" id="PTHR12526">
    <property type="entry name" value="GLYCOSYLTRANSFERASE"/>
    <property type="match status" value="1"/>
</dbReference>
<feature type="transmembrane region" description="Helical" evidence="2">
    <location>
        <begin position="912"/>
        <end position="935"/>
    </location>
</feature>
<feature type="region of interest" description="Disordered" evidence="1">
    <location>
        <begin position="2897"/>
        <end position="3051"/>
    </location>
</feature>
<feature type="transmembrane region" description="Helical" evidence="2">
    <location>
        <begin position="1229"/>
        <end position="1250"/>
    </location>
</feature>
<dbReference type="PANTHER" id="PTHR12526:SF630">
    <property type="entry name" value="GLYCOSYLTRANSFERASE"/>
    <property type="match status" value="1"/>
</dbReference>
<evidence type="ECO:0000256" key="2">
    <source>
        <dbReference type="SAM" id="Phobius"/>
    </source>
</evidence>
<dbReference type="EMBL" id="LFJN01000001">
    <property type="protein sequence ID" value="KPI45391.1"/>
    <property type="molecule type" value="Genomic_DNA"/>
</dbReference>
<dbReference type="GeneID" id="28735500"/>
<feature type="transmembrane region" description="Helical" evidence="2">
    <location>
        <begin position="947"/>
        <end position="965"/>
    </location>
</feature>
<name>A0A0N0NRR1_9EURO</name>
<proteinExistence type="predicted"/>
<comment type="caution">
    <text evidence="3">The sequence shown here is derived from an EMBL/GenBank/DDBJ whole genome shotgun (WGS) entry which is preliminary data.</text>
</comment>
<feature type="transmembrane region" description="Helical" evidence="2">
    <location>
        <begin position="846"/>
        <end position="870"/>
    </location>
</feature>
<feature type="compositionally biased region" description="Polar residues" evidence="1">
    <location>
        <begin position="2902"/>
        <end position="2912"/>
    </location>
</feature>
<evidence type="ECO:0000313" key="4">
    <source>
        <dbReference type="Proteomes" id="UP000038010"/>
    </source>
</evidence>
<accession>A0A0N0NRR1</accession>
<keyword evidence="2" id="KW-1133">Transmembrane helix</keyword>
<feature type="transmembrane region" description="Helical" evidence="2">
    <location>
        <begin position="971"/>
        <end position="988"/>
    </location>
</feature>
<keyword evidence="2" id="KW-0472">Membrane</keyword>
<sequence>MEDRILEPVVLHWDQLKDHWYSWVLLGIVAGSVAIGISYVTYSLILRLLRLVKKRSARPLEVSSKTLNRLDNIAEKLSSRSLIAVPKVTSFNVFLGHAGSKVTPSQAALLDRSELAILDPFRGADSLIRTFPGKHCWIGRLDVDSLVSGKQNPDAVVEALADVVARIFGPSSFHGLLLANWETQLPRKHLFALADFVASAGLLLYLEAKPPTFLEDVTVLQHAKISGIVIRNAAILPNGQHRDYFDMTHLQPTIRAIVKESCIRDFSALAWESYNDGVVCSNAIVKRAIQWCGFYSVVTWIGCASAEADPSVERPDVEPMGAFEWLKEDNVIDAHTAWRSNDTVTRTSTTTIEEAWRSISAAVPEAASLRSAIDYSTPAPSRSGSFLYQEPVEEPKASDVSDGSESIRSASVVSLDGDNLGCVPLGFDVTPLAYAEVLQEQLRLRNLGLLHPIDQQKVTNLGVLYRKFHDKYLAQLEKNSSGSKPRLPIWVKRTLLAVIHDDADGTEMFISRDAQGLSSTVLHAFLSNEGLPRETCFDIELKFADWCKDTHKESGLSRRMAQDIDMLTPEERILLLQQLVASGRSHETMTRLANWVRKQLLDAPTHQQLNEVDSVGYMEGKVSETQLLMARFDQYEKQAIAHPDMLDAARFFVRLQQWFLSSLRRRKDADIKAFTTALHTILKTDEIDARADILGLATFCAARKAAFDEVYLEVTDRNPLLNDQSDQAAVFAESFALGSRCEVYFDVSPNTFGRLLSDRFRTVYKEKQPPKWNNGAPEFATAYGGAGIDVDPDGQPKPLPQFQRFGFLSVFAVPALVDIALLSTIGRGLYLSTFMGEDEMRSATNALMISLLLAGATGTWIAVGGSYYLVSMAFSAMNVFVLTRLIAGIAFTVAGALLGFVIIAGVQGPGPAIVFFLYLIAFTGYLILFAAIASFQMPGSSFLSGRAYILACIPILLLSPIITPWSHNDIYVYLAVFYLLIGALTLALRRVSSQWVTWYQGINQTNDTEVRKWYTQQKAGGDSSVLDAMSDPAALKVCREALLIDVHREQNKSFFAKATQDDLVCGLARDHVRTNFLLDWYNRYADVPRPIPFSSGWNIQVKVALNTLVELQKGIRLHNAFMHWRQAGDEVGCGILYFLVALMDKWVELVTGVRNIGFLPGWLDGPLRVSVGFSLAYYLIGAVLIDVKAQELHGAVDISEPKGVRNSAELRQQQKDHIRLRRRMYRRTLFRFLSWHCWALAFTASVVYMLQATTEGTVMFLAYVFSYTGLLWYQYTKIFAGQYALRPLLISVAVGLVVGVILKIVVRDFIYGGVISLGTATWTAAILCLWSAKIGMPEKPLPKIHEDALYFAYIKPWDDPHWSQPELLSMFEKLKQLPADDLYRIRPMQYPGNEVTALLRSASPVSDYLTNAFPDCEEMLDVAIQAFESGQIEIDLLALDKMTGDIQAVTARYAERTQLIVGVRRAHDGTFNMRGNCQVIAELLLWEVANSYFHIPTHHACLVPQLVSSSVPLTMRMMLADEQDRSRVITWARKEVLRQYCLGIDCDLRWEKLPHAVRKWFLSRAVGGSYELSTSEERKLRYLLGCTEENTYPTHIARCDLGAESAATLLELDRESHPVIFAGQEAGMVPMPEIVMDTIWSQVKKPLSYLYHHLGLAIKYMTLALVADMEWHREFDHAMRNKNRIFKMVVGFLLTALWRYSKFAQDIGLAFFLYHDRPDVKRLMKESKGMTVSHKRSRIVIQSSKGIFTGFRRSFEKGFKLHVYKGDLKSEPSNQGLLVAINTYSQQRKLQSREEFENGSSINLFEYDYEQAPKGKLRNAVLRALPESRRCVRGKRELENVVYNNQGLVESGSYMTGENLTHFRLRYRKGATTLDELLMGEFVLAHLSANVSWCAPPTRRSEKKNRWIPNTKVTKATFVQGPDVFESSWKYDHQMHPTITTYLNGSRVPTPPLIEHDWLSVLKKPSHTRFADDDPLLNTSAWNTNAITRMLGLATHRVPISTSMARSRLWKAWKNGRDLDGVVIRWLDEKLIRKDPVLKKYWRLRDAGNLRDAKRYLAENADVVRSSVDMADDIAGWTPIAYKLGDLISFGSGGDTIMHTTAKDVGKDTNETLHVLAADNGTWPNEGGGVSACRRDMINNLETIKWHMVAESATDFGIPKHQTEQNVLSLKVIPLWGLDFLTPTHGLFKNRLDSQVDMLQSSSTAAEIKLNFVPIMSALVRGARAVTLSHADLQQATRALVNLHDYFENKRHWGDVWKSDVSKDAWRSLWLEDMSNARGMDELLETELPTLGHFETALELWLRYLFVFSIQVPDKIPAIFQASHHSVSAAYGIVCKIKRKCQLQIWDHAVAWRETNMCLSSALCKLPPFVRNSLLGLMRLTSVLILHNADTILPCADFFNPGWEVEIGTCQGTIEHRNSFKRKISPIVNGITDSEKFKPVKEIKTQKPTVTMLSHLWFAKDLKTAILAADIIVNEWGFRDYQLDVYGSIEKAPIYSNECQELLASKGLRSQVKLAGTADPMSVLEQTWLFLNSSLSEGLPLALGEAALTGAPVVCTDVGASLRVLSDPDDFSRYSAVVAPNDARALARAQIKMLAMLDEWSKYADDEPGKVTEMPFAPTPQDVEWITARMYEKKENRRKLGLMTRNIVQKSFSGDRYLREHEQMLWIGKSRRMQEVRETATISDDPADISLALQLNAPINDDIIPRSARPSMNLTPGDRQSLGGSPATMMMEDSGLISASIYNGRESKMSTRPSSKLSHMSSTSEDLEMSSRFLPSGRPGNGRSHSDKSSIGKSNGKHIVDQHITALPRAHTSTSLSQHPTLATLASMGDSDAATLTGRHSRAADQGGAAYDLSVPYERANHRYRNSDVSIVNPNVAAALENPNSILHAEAPAHIKRDSHYRNLSSNRSTPAASIRSHSRDSFQPGHGRRPRPGKGSGSWSLRDVRASSGGSGHASPTTNSWGGAGYAAPKSPGLSPTANTFLLGGDGSESPTAITPGSRSASALSLAAPPPAAGSRQGRLRSRSPLPGAPSPLGKGGRNGSMGGVGGEYF</sequence>
<feature type="compositionally biased region" description="Gly residues" evidence="1">
    <location>
        <begin position="3035"/>
        <end position="3051"/>
    </location>
</feature>
<dbReference type="OrthoDB" id="2582433at2759"/>
<feature type="region of interest" description="Disordered" evidence="1">
    <location>
        <begin position="2707"/>
        <end position="2730"/>
    </location>
</feature>
<feature type="transmembrane region" description="Helical" evidence="2">
    <location>
        <begin position="20"/>
        <end position="45"/>
    </location>
</feature>
<feature type="transmembrane region" description="Helical" evidence="2">
    <location>
        <begin position="1285"/>
        <end position="1304"/>
    </location>
</feature>
<reference evidence="3 4" key="1">
    <citation type="submission" date="2015-06" db="EMBL/GenBank/DDBJ databases">
        <title>Draft genome of the ant-associated black yeast Phialophora attae CBS 131958.</title>
        <authorList>
            <person name="Moreno L.F."/>
            <person name="Stielow B.J."/>
            <person name="de Hoog S."/>
            <person name="Vicente V.A."/>
            <person name="Weiss V.A."/>
            <person name="de Vries M."/>
            <person name="Cruz L.M."/>
            <person name="Souza E.M."/>
        </authorList>
    </citation>
    <scope>NUCLEOTIDE SEQUENCE [LARGE SCALE GENOMIC DNA]</scope>
    <source>
        <strain evidence="3 4">CBS 131958</strain>
    </source>
</reference>
<dbReference type="Gene3D" id="3.40.50.2000">
    <property type="entry name" value="Glycogen Phosphorylase B"/>
    <property type="match status" value="1"/>
</dbReference>